<keyword evidence="3" id="KW-0813">Transport</keyword>
<evidence type="ECO:0000256" key="11">
    <source>
        <dbReference type="ARBA" id="ARBA00038850"/>
    </source>
</evidence>
<dbReference type="Proteomes" id="UP000501168">
    <property type="component" value="Chromosome"/>
</dbReference>
<evidence type="ECO:0000256" key="9">
    <source>
        <dbReference type="ARBA" id="ARBA00022970"/>
    </source>
</evidence>
<organism evidence="16 17">
    <name type="scientific">Zophobihabitans entericus</name>
    <dbReference type="NCBI Taxonomy" id="1635327"/>
    <lineage>
        <taxon>Bacteria</taxon>
        <taxon>Pseudomonadati</taxon>
        <taxon>Pseudomonadota</taxon>
        <taxon>Gammaproteobacteria</taxon>
        <taxon>Orbales</taxon>
        <taxon>Orbaceae</taxon>
        <taxon>Zophobihabitans</taxon>
    </lineage>
</organism>
<evidence type="ECO:0000313" key="17">
    <source>
        <dbReference type="Proteomes" id="UP000501168"/>
    </source>
</evidence>
<keyword evidence="7 16" id="KW-0067">ATP-binding</keyword>
<dbReference type="GO" id="GO:0005886">
    <property type="term" value="C:plasma membrane"/>
    <property type="evidence" value="ECO:0007669"/>
    <property type="project" value="UniProtKB-SubCell"/>
</dbReference>
<evidence type="ECO:0000256" key="10">
    <source>
        <dbReference type="ARBA" id="ARBA00023136"/>
    </source>
</evidence>
<protein>
    <recommendedName>
        <fullName evidence="12">Arginine transport ATP-binding protein ArtP</fullName>
        <ecNumber evidence="11">7.4.2.1</ecNumber>
    </recommendedName>
</protein>
<dbReference type="PANTHER" id="PTHR43166">
    <property type="entry name" value="AMINO ACID IMPORT ATP-BINDING PROTEIN"/>
    <property type="match status" value="1"/>
</dbReference>
<evidence type="ECO:0000256" key="12">
    <source>
        <dbReference type="ARBA" id="ARBA00040096"/>
    </source>
</evidence>
<dbReference type="SUPFAM" id="SSF52540">
    <property type="entry name" value="P-loop containing nucleoside triphosphate hydrolases"/>
    <property type="match status" value="1"/>
</dbReference>
<dbReference type="InParanoid" id="A0A6G9ID04"/>
<accession>A0A6G9ID04</accession>
<dbReference type="NCBIfam" id="NF008338">
    <property type="entry name" value="PRK11124.1"/>
    <property type="match status" value="1"/>
</dbReference>
<evidence type="ECO:0000256" key="4">
    <source>
        <dbReference type="ARBA" id="ARBA00022475"/>
    </source>
</evidence>
<comment type="similarity">
    <text evidence="2">Belongs to the ABC transporter superfamily.</text>
</comment>
<feature type="domain" description="ABC transporter" evidence="15">
    <location>
        <begin position="3"/>
        <end position="243"/>
    </location>
</feature>
<evidence type="ECO:0000256" key="14">
    <source>
        <dbReference type="ARBA" id="ARBA00047796"/>
    </source>
</evidence>
<dbReference type="InterPro" id="IPR027417">
    <property type="entry name" value="P-loop_NTPase"/>
</dbReference>
<keyword evidence="10" id="KW-0472">Membrane</keyword>
<gene>
    <name evidence="16" type="primary">artP</name>
    <name evidence="16" type="ORF">IPMB12_10715</name>
</gene>
<dbReference type="RefSeq" id="WP_166917413.1">
    <property type="nucleotide sequence ID" value="NZ_CP050253.1"/>
</dbReference>
<evidence type="ECO:0000256" key="6">
    <source>
        <dbReference type="ARBA" id="ARBA00022741"/>
    </source>
</evidence>
<evidence type="ECO:0000256" key="2">
    <source>
        <dbReference type="ARBA" id="ARBA00005417"/>
    </source>
</evidence>
<dbReference type="GO" id="GO:0005524">
    <property type="term" value="F:ATP binding"/>
    <property type="evidence" value="ECO:0007669"/>
    <property type="project" value="UniProtKB-KW"/>
</dbReference>
<dbReference type="InterPro" id="IPR003593">
    <property type="entry name" value="AAA+_ATPase"/>
</dbReference>
<comment type="catalytic activity">
    <reaction evidence="13">
        <text>a polar amino acid(out) + ATP + H2O = a polar amino acid(in) + ADP + phosphate + H(+)</text>
        <dbReference type="Rhea" id="RHEA:14673"/>
        <dbReference type="ChEBI" id="CHEBI:15377"/>
        <dbReference type="ChEBI" id="CHEBI:15378"/>
        <dbReference type="ChEBI" id="CHEBI:30616"/>
        <dbReference type="ChEBI" id="CHEBI:43474"/>
        <dbReference type="ChEBI" id="CHEBI:62031"/>
        <dbReference type="ChEBI" id="CHEBI:456216"/>
        <dbReference type="EC" id="7.4.2.1"/>
    </reaction>
    <physiologicalReaction direction="left-to-right" evidence="13">
        <dbReference type="Rhea" id="RHEA:14674"/>
    </physiologicalReaction>
</comment>
<name>A0A6G9ID04_9GAMM</name>
<dbReference type="KEGG" id="orb:IPMB12_10715"/>
<proteinExistence type="inferred from homology"/>
<dbReference type="InterPro" id="IPR003439">
    <property type="entry name" value="ABC_transporter-like_ATP-bd"/>
</dbReference>
<evidence type="ECO:0000256" key="13">
    <source>
        <dbReference type="ARBA" id="ARBA00047624"/>
    </source>
</evidence>
<keyword evidence="4" id="KW-1003">Cell membrane</keyword>
<dbReference type="EC" id="7.4.2.1" evidence="11"/>
<reference evidence="16 17" key="1">
    <citation type="submission" date="2020-03" db="EMBL/GenBank/DDBJ databases">
        <title>Complete genome sequence of Orbus sp. IPMB12 (BCRC 80908).</title>
        <authorList>
            <person name="Lo W.-S."/>
            <person name="Chang T.-H."/>
            <person name="Kuo C.-H."/>
        </authorList>
    </citation>
    <scope>NUCLEOTIDE SEQUENCE [LARGE SCALE GENOMIC DNA]</scope>
    <source>
        <strain evidence="16 17">IPMB12</strain>
    </source>
</reference>
<keyword evidence="5" id="KW-0997">Cell inner membrane</keyword>
<dbReference type="EMBL" id="CP050253">
    <property type="protein sequence ID" value="QIQ22116.1"/>
    <property type="molecule type" value="Genomic_DNA"/>
</dbReference>
<dbReference type="PROSITE" id="PS50893">
    <property type="entry name" value="ABC_TRANSPORTER_2"/>
    <property type="match status" value="1"/>
</dbReference>
<dbReference type="GO" id="GO:0015426">
    <property type="term" value="F:ATPase-coupled polar amino acid-transporter activity"/>
    <property type="evidence" value="ECO:0007669"/>
    <property type="project" value="UniProtKB-EC"/>
</dbReference>
<keyword evidence="6" id="KW-0547">Nucleotide-binding</keyword>
<dbReference type="PROSITE" id="PS00211">
    <property type="entry name" value="ABC_TRANSPORTER_1"/>
    <property type="match status" value="1"/>
</dbReference>
<dbReference type="InterPro" id="IPR017871">
    <property type="entry name" value="ABC_transporter-like_CS"/>
</dbReference>
<dbReference type="AlphaFoldDB" id="A0A6G9ID04"/>
<evidence type="ECO:0000259" key="15">
    <source>
        <dbReference type="PROSITE" id="PS50893"/>
    </source>
</evidence>
<dbReference type="PANTHER" id="PTHR43166:SF25">
    <property type="entry name" value="ARGININE TRANSPORT ATP-BINDING PROTEIN ARTP"/>
    <property type="match status" value="1"/>
</dbReference>
<evidence type="ECO:0000256" key="3">
    <source>
        <dbReference type="ARBA" id="ARBA00022448"/>
    </source>
</evidence>
<dbReference type="Pfam" id="PF00005">
    <property type="entry name" value="ABC_tran"/>
    <property type="match status" value="1"/>
</dbReference>
<dbReference type="GO" id="GO:0016887">
    <property type="term" value="F:ATP hydrolysis activity"/>
    <property type="evidence" value="ECO:0007669"/>
    <property type="project" value="InterPro"/>
</dbReference>
<evidence type="ECO:0000256" key="7">
    <source>
        <dbReference type="ARBA" id="ARBA00022840"/>
    </source>
</evidence>
<dbReference type="InterPro" id="IPR050086">
    <property type="entry name" value="MetN_ABC_transporter-like"/>
</dbReference>
<evidence type="ECO:0000256" key="8">
    <source>
        <dbReference type="ARBA" id="ARBA00022967"/>
    </source>
</evidence>
<keyword evidence="9" id="KW-0029">Amino-acid transport</keyword>
<comment type="catalytic activity">
    <reaction evidence="14">
        <text>L-arginine(out) + ATP + H2O = L-arginine(in) + ADP + phosphate + H(+)</text>
        <dbReference type="Rhea" id="RHEA:29879"/>
        <dbReference type="ChEBI" id="CHEBI:15377"/>
        <dbReference type="ChEBI" id="CHEBI:15378"/>
        <dbReference type="ChEBI" id="CHEBI:30616"/>
        <dbReference type="ChEBI" id="CHEBI:32682"/>
        <dbReference type="ChEBI" id="CHEBI:43474"/>
        <dbReference type="ChEBI" id="CHEBI:456216"/>
        <dbReference type="EC" id="7.4.2.1"/>
    </reaction>
    <physiologicalReaction direction="left-to-right" evidence="14">
        <dbReference type="Rhea" id="RHEA:29880"/>
    </physiologicalReaction>
</comment>
<sequence length="244" mass="26910">MNIKLSHINCFYGSHQALHDITIDFSLGETLVLLGPSGAGKSSLLKVFNLLEIPATGSMRIANSFYTTFNGKAIDTNVINSLRKNVGMVFQNYNLWPHLTVMENLIEAPCQVLKLSKKVATDKALSLLARLQLSAFADRYPLHLSGGQQQRVAIARALMMEPKILLFDEPTAALDPEITAQVAEIIKELADGGITQIIVTHEVDFARKVASQVIYMEDGHIVEQGDASCFSHPKTEQFKAYLSH</sequence>
<comment type="subcellular location">
    <subcellularLocation>
        <location evidence="1">Cell inner membrane</location>
        <topology evidence="1">Peripheral membrane protein</topology>
    </subcellularLocation>
</comment>
<keyword evidence="8" id="KW-1278">Translocase</keyword>
<dbReference type="PIRSF" id="PIRSF039085">
    <property type="entry name" value="ABC_ATPase_HisP"/>
    <property type="match status" value="1"/>
</dbReference>
<evidence type="ECO:0000256" key="5">
    <source>
        <dbReference type="ARBA" id="ARBA00022519"/>
    </source>
</evidence>
<evidence type="ECO:0000313" key="16">
    <source>
        <dbReference type="EMBL" id="QIQ22116.1"/>
    </source>
</evidence>
<dbReference type="InterPro" id="IPR030679">
    <property type="entry name" value="ABC_ATPase_HisP-typ"/>
</dbReference>
<dbReference type="Gene3D" id="3.40.50.300">
    <property type="entry name" value="P-loop containing nucleotide triphosphate hydrolases"/>
    <property type="match status" value="1"/>
</dbReference>
<keyword evidence="17" id="KW-1185">Reference proteome</keyword>
<dbReference type="FunCoup" id="A0A6G9ID04">
    <property type="interactions" value="165"/>
</dbReference>
<dbReference type="SMART" id="SM00382">
    <property type="entry name" value="AAA"/>
    <property type="match status" value="1"/>
</dbReference>
<evidence type="ECO:0000256" key="1">
    <source>
        <dbReference type="ARBA" id="ARBA00004417"/>
    </source>
</evidence>